<comment type="similarity">
    <text evidence="1 6">Belongs to the universal ribosomal protein uS17 family.</text>
</comment>
<dbReference type="Pfam" id="PF00366">
    <property type="entry name" value="Ribosomal_S17"/>
    <property type="match status" value="1"/>
</dbReference>
<keyword evidence="3 6" id="KW-0694">RNA-binding</keyword>
<evidence type="ECO:0000256" key="2">
    <source>
        <dbReference type="ARBA" id="ARBA00022730"/>
    </source>
</evidence>
<dbReference type="Proteomes" id="UP000604381">
    <property type="component" value="Unassembled WGS sequence"/>
</dbReference>
<dbReference type="PANTHER" id="PTHR10744:SF1">
    <property type="entry name" value="SMALL RIBOSOMAL SUBUNIT PROTEIN US17M"/>
    <property type="match status" value="1"/>
</dbReference>
<dbReference type="HAMAP" id="MF_01345_B">
    <property type="entry name" value="Ribosomal_uS17_B"/>
    <property type="match status" value="1"/>
</dbReference>
<name>A0A930UI97_9GAMM</name>
<dbReference type="InterPro" id="IPR019984">
    <property type="entry name" value="Ribosomal_uS17_bact/chlr"/>
</dbReference>
<dbReference type="AlphaFoldDB" id="A0A930UI97"/>
<comment type="subunit">
    <text evidence="6">Part of the 30S ribosomal subunit.</text>
</comment>
<dbReference type="PANTHER" id="PTHR10744">
    <property type="entry name" value="40S RIBOSOMAL PROTEIN S11 FAMILY MEMBER"/>
    <property type="match status" value="1"/>
</dbReference>
<evidence type="ECO:0000313" key="8">
    <source>
        <dbReference type="Proteomes" id="UP000604381"/>
    </source>
</evidence>
<evidence type="ECO:0000256" key="1">
    <source>
        <dbReference type="ARBA" id="ARBA00010254"/>
    </source>
</evidence>
<proteinExistence type="inferred from homology"/>
<evidence type="ECO:0000256" key="6">
    <source>
        <dbReference type="HAMAP-Rule" id="MF_01345"/>
    </source>
</evidence>
<evidence type="ECO:0000256" key="3">
    <source>
        <dbReference type="ARBA" id="ARBA00022884"/>
    </source>
</evidence>
<evidence type="ECO:0000256" key="5">
    <source>
        <dbReference type="ARBA" id="ARBA00023274"/>
    </source>
</evidence>
<dbReference type="GO" id="GO:0022627">
    <property type="term" value="C:cytosolic small ribosomal subunit"/>
    <property type="evidence" value="ECO:0007669"/>
    <property type="project" value="TreeGrafter"/>
</dbReference>
<dbReference type="SUPFAM" id="SSF50249">
    <property type="entry name" value="Nucleic acid-binding proteins"/>
    <property type="match status" value="1"/>
</dbReference>
<evidence type="ECO:0000313" key="7">
    <source>
        <dbReference type="EMBL" id="MBF2735591.1"/>
    </source>
</evidence>
<dbReference type="CDD" id="cd00364">
    <property type="entry name" value="Ribosomal_uS17"/>
    <property type="match status" value="1"/>
</dbReference>
<protein>
    <recommendedName>
        <fullName evidence="6">Small ribosomal subunit protein uS17</fullName>
    </recommendedName>
</protein>
<dbReference type="Gene3D" id="2.40.50.140">
    <property type="entry name" value="Nucleic acid-binding proteins"/>
    <property type="match status" value="1"/>
</dbReference>
<dbReference type="GO" id="GO:0019843">
    <property type="term" value="F:rRNA binding"/>
    <property type="evidence" value="ECO:0007669"/>
    <property type="project" value="UniProtKB-UniRule"/>
</dbReference>
<accession>A0A930UI97</accession>
<sequence>MSAKEGKTVRRLTGRVVADQADKTVRVRVQRITKHKLYGKVIRRDADFLAHDEDNRYAKGDEVTIEERRRFSKRKGWIVVGKAEKAAS</sequence>
<comment type="caution">
    <text evidence="7">The sequence shown here is derived from an EMBL/GenBank/DDBJ whole genome shotgun (WGS) entry which is preliminary data.</text>
</comment>
<keyword evidence="5 6" id="KW-0687">Ribonucleoprotein</keyword>
<keyword evidence="2 6" id="KW-0699">rRNA-binding</keyword>
<keyword evidence="4 6" id="KW-0689">Ribosomal protein</keyword>
<dbReference type="GO" id="GO:0003735">
    <property type="term" value="F:structural constituent of ribosome"/>
    <property type="evidence" value="ECO:0007669"/>
    <property type="project" value="InterPro"/>
</dbReference>
<gene>
    <name evidence="6 7" type="primary">rpsQ</name>
    <name evidence="7" type="ORF">ISN26_05890</name>
</gene>
<dbReference type="EMBL" id="JADHEI010000044">
    <property type="protein sequence ID" value="MBF2735591.1"/>
    <property type="molecule type" value="Genomic_DNA"/>
</dbReference>
<dbReference type="NCBIfam" id="NF004123">
    <property type="entry name" value="PRK05610.1"/>
    <property type="match status" value="1"/>
</dbReference>
<dbReference type="GO" id="GO:0006412">
    <property type="term" value="P:translation"/>
    <property type="evidence" value="ECO:0007669"/>
    <property type="project" value="UniProtKB-UniRule"/>
</dbReference>
<evidence type="ECO:0000256" key="4">
    <source>
        <dbReference type="ARBA" id="ARBA00022980"/>
    </source>
</evidence>
<reference evidence="7" key="1">
    <citation type="submission" date="2020-10" db="EMBL/GenBank/DDBJ databases">
        <title>An improved Amphimedon queenslandica hologenome assembly reveals how three proteobacterial symbionts can extend the metabolic phenotypic of their marine sponge host.</title>
        <authorList>
            <person name="Degnan B."/>
            <person name="Degnan S."/>
            <person name="Xiang X."/>
        </authorList>
    </citation>
    <scope>NUCLEOTIDE SEQUENCE</scope>
    <source>
        <strain evidence="7">AqS2</strain>
    </source>
</reference>
<organism evidence="7 8">
    <name type="scientific">Candidatus Amphirhobacter heronislandensis</name>
    <dbReference type="NCBI Taxonomy" id="1732024"/>
    <lineage>
        <taxon>Bacteria</taxon>
        <taxon>Pseudomonadati</taxon>
        <taxon>Pseudomonadota</taxon>
        <taxon>Gammaproteobacteria</taxon>
        <taxon>Candidatus Tethybacterales</taxon>
        <taxon>Candidatus Tethybacteraceae</taxon>
        <taxon>Candidatus Amphirhobacter</taxon>
    </lineage>
</organism>
<dbReference type="InterPro" id="IPR000266">
    <property type="entry name" value="Ribosomal_uS17"/>
</dbReference>
<comment type="function">
    <text evidence="6">One of the primary rRNA binding proteins, it binds specifically to the 5'-end of 16S ribosomal RNA.</text>
</comment>
<keyword evidence="8" id="KW-1185">Reference proteome</keyword>
<dbReference type="InterPro" id="IPR012340">
    <property type="entry name" value="NA-bd_OB-fold"/>
</dbReference>